<dbReference type="Pfam" id="PF12796">
    <property type="entry name" value="Ank_2"/>
    <property type="match status" value="2"/>
</dbReference>
<feature type="region of interest" description="Disordered" evidence="2">
    <location>
        <begin position="1405"/>
        <end position="1425"/>
    </location>
</feature>
<protein>
    <recommendedName>
        <fullName evidence="3">VPS9 domain-containing protein</fullName>
    </recommendedName>
</protein>
<dbReference type="GO" id="GO:0030133">
    <property type="term" value="C:transport vesicle"/>
    <property type="evidence" value="ECO:0007669"/>
    <property type="project" value="TreeGrafter"/>
</dbReference>
<dbReference type="Pfam" id="PF00023">
    <property type="entry name" value="Ank"/>
    <property type="match status" value="1"/>
</dbReference>
<feature type="region of interest" description="Disordered" evidence="2">
    <location>
        <begin position="1322"/>
        <end position="1385"/>
    </location>
</feature>
<dbReference type="PANTHER" id="PTHR24170">
    <property type="entry name" value="ANKYRIN REPEAT DOMAIN-CONTAINING PROTEIN 27"/>
    <property type="match status" value="1"/>
</dbReference>
<dbReference type="EMBL" id="CAJHNH020005113">
    <property type="protein sequence ID" value="CAG5132154.1"/>
    <property type="molecule type" value="Genomic_DNA"/>
</dbReference>
<dbReference type="GO" id="GO:0043005">
    <property type="term" value="C:neuron projection"/>
    <property type="evidence" value="ECO:0007669"/>
    <property type="project" value="TreeGrafter"/>
</dbReference>
<dbReference type="GO" id="GO:0005770">
    <property type="term" value="C:late endosome"/>
    <property type="evidence" value="ECO:0007669"/>
    <property type="project" value="TreeGrafter"/>
</dbReference>
<feature type="compositionally biased region" description="Polar residues" evidence="2">
    <location>
        <begin position="934"/>
        <end position="943"/>
    </location>
</feature>
<dbReference type="Proteomes" id="UP000678393">
    <property type="component" value="Unassembled WGS sequence"/>
</dbReference>
<feature type="repeat" description="ANK" evidence="1">
    <location>
        <begin position="675"/>
        <end position="707"/>
    </location>
</feature>
<dbReference type="GO" id="GO:0005769">
    <property type="term" value="C:early endosome"/>
    <property type="evidence" value="ECO:0007669"/>
    <property type="project" value="TreeGrafter"/>
</dbReference>
<dbReference type="PROSITE" id="PS51205">
    <property type="entry name" value="VPS9"/>
    <property type="match status" value="1"/>
</dbReference>
<dbReference type="PRINTS" id="PR01415">
    <property type="entry name" value="ANKYRIN"/>
</dbReference>
<feature type="compositionally biased region" description="Polar residues" evidence="2">
    <location>
        <begin position="900"/>
        <end position="927"/>
    </location>
</feature>
<dbReference type="GO" id="GO:0097422">
    <property type="term" value="C:tubular endosome"/>
    <property type="evidence" value="ECO:0007669"/>
    <property type="project" value="TreeGrafter"/>
</dbReference>
<dbReference type="InterPro" id="IPR003123">
    <property type="entry name" value="VPS9"/>
</dbReference>
<dbReference type="InterPro" id="IPR051248">
    <property type="entry name" value="UPF0507/Ank_repeat_27"/>
</dbReference>
<reference evidence="4" key="1">
    <citation type="submission" date="2021-04" db="EMBL/GenBank/DDBJ databases">
        <authorList>
            <consortium name="Molecular Ecology Group"/>
        </authorList>
    </citation>
    <scope>NUCLEOTIDE SEQUENCE</scope>
</reference>
<evidence type="ECO:0000313" key="5">
    <source>
        <dbReference type="Proteomes" id="UP000678393"/>
    </source>
</evidence>
<dbReference type="OrthoDB" id="411646at2759"/>
<evidence type="ECO:0000259" key="3">
    <source>
        <dbReference type="PROSITE" id="PS51205"/>
    </source>
</evidence>
<sequence length="1642" mass="182054">TYLMNAVHKHLFRVITTTMAGQDAEINKITRNLVHLQFSDLGIRKIFSQNIPAAKKELNLLNRYSTPVGRLFCLKRVVATLTKPPKSLIKENSKETVTMMTTDDLLPILIFLIIKSEIPNWMANLVFMRHFHFAKSSDDDEFGFYLASVEAALEHIKSGNIGEDIKPLKREHWNSFLVVDSTDGPPSPSSSQSPSRQLSHSSIDDFFKYVQEGNEMKVQQMLERPYKTSEEVHLKLCHPLCSCDKCDKLLSDFRSNSDLVTAYTRDNRGYTALHIAAYYGQALLIDLLIQNNAVVETTDYLGLTPLHLACQRGFQNVMLLLLHFGADVMATDNEGNTPLHLCCANGHDDCVKALVFYEASMKRLQINVANEFGDTALHLAAKWGYETIVKTLLENGADATVCNRKKQTPVSLAQNVKVQRCLQLAAEDPDFLLTKSQFLTSASNSRSRASSTASVSNHSSAYTGHRSGRLDLYEPESASSHVVTASLEVVSESEMKRKREKLFKAVIEGDIQLVKFYLGIQLEVDDGKDDDIDTPPSSVALGDMCHPLCQCQKCLYIQRASRKWGDIMSVNSKTSTGYCPIHMAVLHHHKDVVALLIAHGADVSAQNHKSLTPLHLAVCTRNTLVTDMLVKAGARLNMCDVNGDTPLLISAGNGFIDGVQILIKANADLNAANHKGNTALHEAVKRNYTAIVSILLHAGADPRIKNKHGHLPQDESNDASLQGVLVAAARRLEEAEKLAQNNNNTSRGRGTDGQVSIKELFAAFEDKDLQKLQNLALAIRSFNQEVHLRRTTTKDTSSAFLGVLTQQYLIHKFDRESLRKTKSLCKSEPPSLHAVLKSRSFDTRTDRPSSDTFSTDRSSMERIYTDTLTSDILSTDSISQDFDTSLQDLLSPMGDKSFDTGSSFDDSLNPLPESSSLDRIGSNSSSEPAEDDMSSTIEASNNAGIPVTGFPITGVLTNYTNARSSTLLTSEAQQKDNKCYISQSLESPSAVEESFVAEVKHTICDVSSSSCPSANTQSDDVNSLLVLGCGSEVSNSLTAENVTEVIDTVDVGASSVIMHSPVFEHAREVYSSLKPSSEVNNSLTAENGTEVIDTVDVGASSVIMHSPAFKYAREVYSSLKPSSEDKHSLHLECGREDKNSLDLSYDNEEKYFPNVEDSGKDKNFQNVEHISEDKNYHNVERILVDKNVPHLECNSDKNVKHSSEDKNSCYLECGSEASNLLNVKHDNKVHCDIDDQYSLVVKHEREDTNSLNFQHETNCANYLPDKVEQTASHCYSDKQSEELVIDTSLQISQSEELVKNTSLQTSQSEELVIDTSLQTSRSEELVKDTSLQTSQSEELVTDEQIDTRLQNSKSEELVKDSSLKTSKSEELGTDEQIDTTLQHSKTEELVKDTLLQTSHSEELVKDTPLQTSHSEEVVKDTSLQTSHSEELVKDTLLQTFQSEELVIDTSSQTSQNEEMVKDTLLQTSQIEELVKDTSLQTSKSKELVKDTFLQTSQIEELVKDTSLQTSKSEELVTNEQIVSTSYFHNSVEDSERAKFVQDQQIIGTSFCHSGVEDSQGEELVQEEQLITSLHCNGSVQDSHVENLVSSLNQPCNDTGYFEQPKNVSENAGGNYHRVTAEHSSVRIQAKELLTCEQAETRK</sequence>
<proteinExistence type="predicted"/>
<dbReference type="SMART" id="SM00248">
    <property type="entry name" value="ANK"/>
    <property type="match status" value="8"/>
</dbReference>
<feature type="repeat" description="ANK" evidence="1">
    <location>
        <begin position="576"/>
        <end position="608"/>
    </location>
</feature>
<dbReference type="InterPro" id="IPR002110">
    <property type="entry name" value="Ankyrin_rpt"/>
</dbReference>
<dbReference type="InterPro" id="IPR036770">
    <property type="entry name" value="Ankyrin_rpt-contain_sf"/>
</dbReference>
<dbReference type="Pfam" id="PF02204">
    <property type="entry name" value="VPS9"/>
    <property type="match status" value="1"/>
</dbReference>
<feature type="repeat" description="ANK" evidence="1">
    <location>
        <begin position="334"/>
        <end position="366"/>
    </location>
</feature>
<feature type="compositionally biased region" description="Basic and acidic residues" evidence="2">
    <location>
        <begin position="1353"/>
        <end position="1370"/>
    </location>
</feature>
<dbReference type="GO" id="GO:0005085">
    <property type="term" value="F:guanyl-nucleotide exchange factor activity"/>
    <property type="evidence" value="ECO:0007669"/>
    <property type="project" value="TreeGrafter"/>
</dbReference>
<keyword evidence="1" id="KW-0040">ANK repeat</keyword>
<dbReference type="InterPro" id="IPR037191">
    <property type="entry name" value="VPS9_dom_sf"/>
</dbReference>
<evidence type="ECO:0000256" key="2">
    <source>
        <dbReference type="SAM" id="MobiDB-lite"/>
    </source>
</evidence>
<gene>
    <name evidence="4" type="ORF">CUNI_LOCUS17712</name>
</gene>
<feature type="repeat" description="ANK" evidence="1">
    <location>
        <begin position="372"/>
        <end position="404"/>
    </location>
</feature>
<feature type="domain" description="VPS9" evidence="3">
    <location>
        <begin position="20"/>
        <end position="165"/>
    </location>
</feature>
<dbReference type="CDD" id="cd22886">
    <property type="entry name" value="ANKRD27_zf2"/>
    <property type="match status" value="1"/>
</dbReference>
<dbReference type="GO" id="GO:0045022">
    <property type="term" value="P:early endosome to late endosome transport"/>
    <property type="evidence" value="ECO:0007669"/>
    <property type="project" value="TreeGrafter"/>
</dbReference>
<comment type="caution">
    <text evidence="4">The sequence shown here is derived from an EMBL/GenBank/DDBJ whole genome shotgun (WGS) entry which is preliminary data.</text>
</comment>
<dbReference type="Gene3D" id="1.25.40.20">
    <property type="entry name" value="Ankyrin repeat-containing domain"/>
    <property type="match status" value="4"/>
</dbReference>
<dbReference type="CDD" id="cd22885">
    <property type="entry name" value="ANKRD27_zf1"/>
    <property type="match status" value="1"/>
</dbReference>
<evidence type="ECO:0000256" key="1">
    <source>
        <dbReference type="PROSITE-ProRule" id="PRU00023"/>
    </source>
</evidence>
<feature type="region of interest" description="Disordered" evidence="2">
    <location>
        <begin position="836"/>
        <end position="858"/>
    </location>
</feature>
<keyword evidence="5" id="KW-1185">Reference proteome</keyword>
<feature type="compositionally biased region" description="Polar residues" evidence="2">
    <location>
        <begin position="1329"/>
        <end position="1338"/>
    </location>
</feature>
<dbReference type="SUPFAM" id="SSF109993">
    <property type="entry name" value="VPS9 domain"/>
    <property type="match status" value="1"/>
</dbReference>
<dbReference type="GO" id="GO:0000149">
    <property type="term" value="F:SNARE binding"/>
    <property type="evidence" value="ECO:0007669"/>
    <property type="project" value="TreeGrafter"/>
</dbReference>
<dbReference type="SMART" id="SM00167">
    <property type="entry name" value="VPS9"/>
    <property type="match status" value="1"/>
</dbReference>
<dbReference type="Gene3D" id="1.20.1050.80">
    <property type="entry name" value="VPS9 domain"/>
    <property type="match status" value="1"/>
</dbReference>
<feature type="repeat" description="ANK" evidence="1">
    <location>
        <begin position="268"/>
        <end position="300"/>
    </location>
</feature>
<name>A0A8S3ZRN4_9EUPU</name>
<feature type="non-terminal residue" evidence="4">
    <location>
        <position position="1"/>
    </location>
</feature>
<evidence type="ECO:0000313" key="4">
    <source>
        <dbReference type="EMBL" id="CAG5132154.1"/>
    </source>
</evidence>
<dbReference type="Pfam" id="PF13637">
    <property type="entry name" value="Ank_4"/>
    <property type="match status" value="1"/>
</dbReference>
<dbReference type="SUPFAM" id="SSF48403">
    <property type="entry name" value="Ankyrin repeat"/>
    <property type="match status" value="2"/>
</dbReference>
<feature type="region of interest" description="Disordered" evidence="2">
    <location>
        <begin position="900"/>
        <end position="943"/>
    </location>
</feature>
<organism evidence="4 5">
    <name type="scientific">Candidula unifasciata</name>
    <dbReference type="NCBI Taxonomy" id="100452"/>
    <lineage>
        <taxon>Eukaryota</taxon>
        <taxon>Metazoa</taxon>
        <taxon>Spiralia</taxon>
        <taxon>Lophotrochozoa</taxon>
        <taxon>Mollusca</taxon>
        <taxon>Gastropoda</taxon>
        <taxon>Heterobranchia</taxon>
        <taxon>Euthyneura</taxon>
        <taxon>Panpulmonata</taxon>
        <taxon>Eupulmonata</taxon>
        <taxon>Stylommatophora</taxon>
        <taxon>Helicina</taxon>
        <taxon>Helicoidea</taxon>
        <taxon>Geomitridae</taxon>
        <taxon>Candidula</taxon>
    </lineage>
</organism>
<accession>A0A8S3ZRN4</accession>
<feature type="repeat" description="ANK" evidence="1">
    <location>
        <begin position="642"/>
        <end position="674"/>
    </location>
</feature>
<dbReference type="PANTHER" id="PTHR24170:SF2">
    <property type="entry name" value="ANKYRIN REPEAT DOMAIN-CONTAINING PROTEIN 27"/>
    <property type="match status" value="1"/>
</dbReference>
<dbReference type="PROSITE" id="PS50297">
    <property type="entry name" value="ANK_REP_REGION"/>
    <property type="match status" value="8"/>
</dbReference>
<feature type="repeat" description="ANK" evidence="1">
    <location>
        <begin position="609"/>
        <end position="641"/>
    </location>
</feature>
<feature type="compositionally biased region" description="Basic and acidic residues" evidence="2">
    <location>
        <begin position="839"/>
        <end position="849"/>
    </location>
</feature>
<feature type="repeat" description="ANK" evidence="1">
    <location>
        <begin position="301"/>
        <end position="333"/>
    </location>
</feature>
<dbReference type="PROSITE" id="PS50088">
    <property type="entry name" value="ANK_REPEAT"/>
    <property type="match status" value="8"/>
</dbReference>
<dbReference type="GO" id="GO:0048812">
    <property type="term" value="P:neuron projection morphogenesis"/>
    <property type="evidence" value="ECO:0007669"/>
    <property type="project" value="TreeGrafter"/>
</dbReference>
<dbReference type="GO" id="GO:0005886">
    <property type="term" value="C:plasma membrane"/>
    <property type="evidence" value="ECO:0007669"/>
    <property type="project" value="TreeGrafter"/>
</dbReference>